<dbReference type="Proteomes" id="UP001160334">
    <property type="component" value="Unassembled WGS sequence"/>
</dbReference>
<dbReference type="SUPFAM" id="SSF89000">
    <property type="entry name" value="post-HMGL domain-like"/>
    <property type="match status" value="1"/>
</dbReference>
<proteinExistence type="predicted"/>
<dbReference type="Gene3D" id="1.10.8.60">
    <property type="match status" value="1"/>
</dbReference>
<name>A0ABT6M8X7_9NOCA</name>
<sequence length="62" mass="6680">MLDRLPLTTGHAGAHPSFLEHADLHAKRHGIAENLIEPGGRKLVGGQEDQLIEKAVGLATKY</sequence>
<gene>
    <name evidence="2" type="ORF">M2280_001418</name>
</gene>
<evidence type="ECO:0000313" key="2">
    <source>
        <dbReference type="EMBL" id="MDH6280206.1"/>
    </source>
</evidence>
<dbReference type="InterPro" id="IPR012425">
    <property type="entry name" value="DmpG_comm"/>
</dbReference>
<evidence type="ECO:0000313" key="3">
    <source>
        <dbReference type="Proteomes" id="UP001160334"/>
    </source>
</evidence>
<evidence type="ECO:0000259" key="1">
    <source>
        <dbReference type="Pfam" id="PF07836"/>
    </source>
</evidence>
<protein>
    <recommendedName>
        <fullName evidence="1">DmpG-like communication domain-containing protein</fullName>
    </recommendedName>
</protein>
<keyword evidence="3" id="KW-1185">Reference proteome</keyword>
<comment type="caution">
    <text evidence="2">The sequence shown here is derived from an EMBL/GenBank/DDBJ whole genome shotgun (WGS) entry which is preliminary data.</text>
</comment>
<feature type="domain" description="DmpG-like communication" evidence="1">
    <location>
        <begin position="2"/>
        <end position="59"/>
    </location>
</feature>
<accession>A0ABT6M8X7</accession>
<reference evidence="2 3" key="1">
    <citation type="submission" date="2023-04" db="EMBL/GenBank/DDBJ databases">
        <title>Forest soil microbial communities from Buena Vista Peninsula, Colon Province, Panama.</title>
        <authorList>
            <person name="Bouskill N."/>
        </authorList>
    </citation>
    <scope>NUCLEOTIDE SEQUENCE [LARGE SCALE GENOMIC DNA]</scope>
    <source>
        <strain evidence="2 3">CFH S0262</strain>
    </source>
</reference>
<dbReference type="EMBL" id="JARXVC010000003">
    <property type="protein sequence ID" value="MDH6280206.1"/>
    <property type="molecule type" value="Genomic_DNA"/>
</dbReference>
<organism evidence="2 3">
    <name type="scientific">Prescottella agglutinans</name>
    <dbReference type="NCBI Taxonomy" id="1644129"/>
    <lineage>
        <taxon>Bacteria</taxon>
        <taxon>Bacillati</taxon>
        <taxon>Actinomycetota</taxon>
        <taxon>Actinomycetes</taxon>
        <taxon>Mycobacteriales</taxon>
        <taxon>Nocardiaceae</taxon>
        <taxon>Prescottella</taxon>
    </lineage>
</organism>
<dbReference type="RefSeq" id="WP_280759560.1">
    <property type="nucleotide sequence ID" value="NZ_JARXVC010000003.1"/>
</dbReference>
<dbReference type="Pfam" id="PF07836">
    <property type="entry name" value="DmpG_comm"/>
    <property type="match status" value="1"/>
</dbReference>